<dbReference type="HAMAP" id="MF_00296">
    <property type="entry name" value="MetX_acyltransf"/>
    <property type="match status" value="1"/>
</dbReference>
<dbReference type="GO" id="GO:0009092">
    <property type="term" value="P:homoserine metabolic process"/>
    <property type="evidence" value="ECO:0007669"/>
    <property type="project" value="TreeGrafter"/>
</dbReference>
<sequence length="494" mass="55597">MDLSNLEHISSQTENKFSSMVNEQHIAIVPEFTLISGDTLHKVPVAYKTWGSLNRNKDNVMIICHALSGSADVADWWGPLIGKGKAFDPTRFFIFCGNTLGSPYGSASPVTINPDTGSIYGPEFPLTTPQDDVRLHKIILDSMGINQVAICIGGSMGGMQVLEWAFLGQEYVKTIAPIATSSKLSAWCISWNEAQRQSIYCDHKYCNGFYRDDEIPDTGLAAARMSALLTYRSRDSFESRFGRKLQDPRKLSDVNNNNHFKVLTPAETALLIHNEGHKSEIISNGTNSNNKNEENSKENNHNNNHNNNHKNCIKNSNNNDSIESIDTKEWALNKNNHLTAAVPHTFSAQSYLRYQGDKFVKRFDANCYISLTRKMDSHDITKGRKGDTVDILRSIKQPTCVFGIESDGLFTISEQYELAEHIPNSKMIVIHSPDGHDGFLLEFDQINRHLLKFIREQLSDIAIREENINVETTTFQVTKESLFGEAEVNDVMKW</sequence>
<dbReference type="NCBIfam" id="TIGR01392">
    <property type="entry name" value="homoserO_Ac_trn"/>
    <property type="match status" value="1"/>
</dbReference>
<dbReference type="InterPro" id="IPR029058">
    <property type="entry name" value="AB_hydrolase_fold"/>
</dbReference>
<keyword evidence="2" id="KW-0808">Transferase</keyword>
<dbReference type="SUPFAM" id="SSF53474">
    <property type="entry name" value="alpha/beta-Hydrolases"/>
    <property type="match status" value="1"/>
</dbReference>
<gene>
    <name evidence="6" type="ORF">Glove_283g88</name>
</gene>
<feature type="compositionally biased region" description="Basic and acidic residues" evidence="4">
    <location>
        <begin position="291"/>
        <end position="300"/>
    </location>
</feature>
<feature type="active site" description="Nucleophile" evidence="3">
    <location>
        <position position="155"/>
    </location>
</feature>
<protein>
    <recommendedName>
        <fullName evidence="5">AB hydrolase-1 domain-containing protein</fullName>
    </recommendedName>
</protein>
<keyword evidence="7" id="KW-1185">Reference proteome</keyword>
<dbReference type="STRING" id="1348612.A0A397I9Q2"/>
<feature type="active site" evidence="3">
    <location>
        <position position="407"/>
    </location>
</feature>
<dbReference type="PIRSF" id="PIRSF000443">
    <property type="entry name" value="Homoser_Ac_trans"/>
    <property type="match status" value="1"/>
</dbReference>
<proteinExistence type="inferred from homology"/>
<dbReference type="Pfam" id="PF00561">
    <property type="entry name" value="Abhydrolase_1"/>
    <property type="match status" value="1"/>
</dbReference>
<dbReference type="AlphaFoldDB" id="A0A397I9Q2"/>
<dbReference type="EMBL" id="PQFF01000259">
    <property type="protein sequence ID" value="RHZ69540.1"/>
    <property type="molecule type" value="Genomic_DNA"/>
</dbReference>
<reference evidence="6 7" key="1">
    <citation type="submission" date="2018-08" db="EMBL/GenBank/DDBJ databases">
        <title>Genome and evolution of the arbuscular mycorrhizal fungus Diversispora epigaea (formerly Glomus versiforme) and its bacterial endosymbionts.</title>
        <authorList>
            <person name="Sun X."/>
            <person name="Fei Z."/>
            <person name="Harrison M."/>
        </authorList>
    </citation>
    <scope>NUCLEOTIDE SEQUENCE [LARGE SCALE GENOMIC DNA]</scope>
    <source>
        <strain evidence="6 7">IT104</strain>
    </source>
</reference>
<dbReference type="OrthoDB" id="191364at2759"/>
<dbReference type="InterPro" id="IPR000073">
    <property type="entry name" value="AB_hydrolase_1"/>
</dbReference>
<evidence type="ECO:0000313" key="6">
    <source>
        <dbReference type="EMBL" id="RHZ69540.1"/>
    </source>
</evidence>
<dbReference type="Gene3D" id="3.40.50.1820">
    <property type="entry name" value="alpha/beta hydrolase"/>
    <property type="match status" value="1"/>
</dbReference>
<evidence type="ECO:0000256" key="2">
    <source>
        <dbReference type="ARBA" id="ARBA00022679"/>
    </source>
</evidence>
<dbReference type="InterPro" id="IPR008220">
    <property type="entry name" value="HAT_MetX-like"/>
</dbReference>
<feature type="active site" evidence="3">
    <location>
        <position position="436"/>
    </location>
</feature>
<dbReference type="Proteomes" id="UP000266861">
    <property type="component" value="Unassembled WGS sequence"/>
</dbReference>
<feature type="region of interest" description="Disordered" evidence="4">
    <location>
        <begin position="280"/>
        <end position="318"/>
    </location>
</feature>
<evidence type="ECO:0000256" key="4">
    <source>
        <dbReference type="SAM" id="MobiDB-lite"/>
    </source>
</evidence>
<evidence type="ECO:0000313" key="7">
    <source>
        <dbReference type="Proteomes" id="UP000266861"/>
    </source>
</evidence>
<comment type="similarity">
    <text evidence="1">Belongs to the AB hydrolase superfamily. MetX family.</text>
</comment>
<evidence type="ECO:0000256" key="1">
    <source>
        <dbReference type="ARBA" id="ARBA00006886"/>
    </source>
</evidence>
<dbReference type="GO" id="GO:0009086">
    <property type="term" value="P:methionine biosynthetic process"/>
    <property type="evidence" value="ECO:0007669"/>
    <property type="project" value="TreeGrafter"/>
</dbReference>
<accession>A0A397I9Q2</accession>
<dbReference type="PANTHER" id="PTHR32268:SF11">
    <property type="entry name" value="HOMOSERINE O-ACETYLTRANSFERASE"/>
    <property type="match status" value="1"/>
</dbReference>
<name>A0A397I9Q2_9GLOM</name>
<dbReference type="GO" id="GO:0004414">
    <property type="term" value="F:homoserine O-acetyltransferase activity"/>
    <property type="evidence" value="ECO:0007669"/>
    <property type="project" value="TreeGrafter"/>
</dbReference>
<feature type="domain" description="AB hydrolase-1" evidence="5">
    <location>
        <begin position="59"/>
        <end position="251"/>
    </location>
</feature>
<comment type="caution">
    <text evidence="6">The sequence shown here is derived from an EMBL/GenBank/DDBJ whole genome shotgun (WGS) entry which is preliminary data.</text>
</comment>
<organism evidence="6 7">
    <name type="scientific">Diversispora epigaea</name>
    <dbReference type="NCBI Taxonomy" id="1348612"/>
    <lineage>
        <taxon>Eukaryota</taxon>
        <taxon>Fungi</taxon>
        <taxon>Fungi incertae sedis</taxon>
        <taxon>Mucoromycota</taxon>
        <taxon>Glomeromycotina</taxon>
        <taxon>Glomeromycetes</taxon>
        <taxon>Diversisporales</taxon>
        <taxon>Diversisporaceae</taxon>
        <taxon>Diversispora</taxon>
    </lineage>
</organism>
<evidence type="ECO:0000259" key="5">
    <source>
        <dbReference type="Pfam" id="PF00561"/>
    </source>
</evidence>
<dbReference type="PANTHER" id="PTHR32268">
    <property type="entry name" value="HOMOSERINE O-ACETYLTRANSFERASE"/>
    <property type="match status" value="1"/>
</dbReference>
<evidence type="ECO:0000256" key="3">
    <source>
        <dbReference type="PIRSR" id="PIRSR000443-1"/>
    </source>
</evidence>